<comment type="caution">
    <text evidence="1">The sequence shown here is derived from an EMBL/GenBank/DDBJ whole genome shotgun (WGS) entry which is preliminary data.</text>
</comment>
<protein>
    <submittedName>
        <fullName evidence="1">Uncharacterized protein</fullName>
    </submittedName>
</protein>
<dbReference type="EMBL" id="BMNC01000003">
    <property type="protein sequence ID" value="GGM88886.1"/>
    <property type="molecule type" value="Genomic_DNA"/>
</dbReference>
<dbReference type="RefSeq" id="WP_189155020.1">
    <property type="nucleotide sequence ID" value="NZ_BMNC01000003.1"/>
</dbReference>
<evidence type="ECO:0000313" key="2">
    <source>
        <dbReference type="Proteomes" id="UP000597656"/>
    </source>
</evidence>
<name>A0ABQ2HQR0_9PSEU</name>
<organism evidence="1 2">
    <name type="scientific">Lentzea pudingi</name>
    <dbReference type="NCBI Taxonomy" id="1789439"/>
    <lineage>
        <taxon>Bacteria</taxon>
        <taxon>Bacillati</taxon>
        <taxon>Actinomycetota</taxon>
        <taxon>Actinomycetes</taxon>
        <taxon>Pseudonocardiales</taxon>
        <taxon>Pseudonocardiaceae</taxon>
        <taxon>Lentzea</taxon>
    </lineage>
</organism>
<keyword evidence="2" id="KW-1185">Reference proteome</keyword>
<proteinExistence type="predicted"/>
<gene>
    <name evidence="1" type="ORF">GCM10011609_27100</name>
</gene>
<evidence type="ECO:0000313" key="1">
    <source>
        <dbReference type="EMBL" id="GGM88886.1"/>
    </source>
</evidence>
<dbReference type="Proteomes" id="UP000597656">
    <property type="component" value="Unassembled WGS sequence"/>
</dbReference>
<accession>A0ABQ2HQR0</accession>
<reference evidence="2" key="1">
    <citation type="journal article" date="2019" name="Int. J. Syst. Evol. Microbiol.">
        <title>The Global Catalogue of Microorganisms (GCM) 10K type strain sequencing project: providing services to taxonomists for standard genome sequencing and annotation.</title>
        <authorList>
            <consortium name="The Broad Institute Genomics Platform"/>
            <consortium name="The Broad Institute Genome Sequencing Center for Infectious Disease"/>
            <person name="Wu L."/>
            <person name="Ma J."/>
        </authorList>
    </citation>
    <scope>NUCLEOTIDE SEQUENCE [LARGE SCALE GENOMIC DNA]</scope>
    <source>
        <strain evidence="2">CGMCC 4.7319</strain>
    </source>
</reference>
<sequence>MTSGPERSRLAAREAADDPRRYGARLDPVYAGYLCGMDEPAGISRGRRGGEVVLTAAAVAYLQQLPAGWDGHVDAGRRRIYFEGAPHRLSRL</sequence>